<dbReference type="CDD" id="cd17321">
    <property type="entry name" value="MFS_MMR_MDR_like"/>
    <property type="match status" value="1"/>
</dbReference>
<dbReference type="EMBL" id="JADLQX010000004">
    <property type="protein sequence ID" value="MBF6297208.1"/>
    <property type="molecule type" value="Genomic_DNA"/>
</dbReference>
<evidence type="ECO:0000259" key="8">
    <source>
        <dbReference type="PROSITE" id="PS50850"/>
    </source>
</evidence>
<evidence type="ECO:0000256" key="5">
    <source>
        <dbReference type="ARBA" id="ARBA00022989"/>
    </source>
</evidence>
<evidence type="ECO:0000256" key="3">
    <source>
        <dbReference type="ARBA" id="ARBA00022475"/>
    </source>
</evidence>
<feature type="transmembrane region" description="Helical" evidence="7">
    <location>
        <begin position="90"/>
        <end position="111"/>
    </location>
</feature>
<name>A0ABS0CR30_9NOCA</name>
<feature type="transmembrane region" description="Helical" evidence="7">
    <location>
        <begin position="279"/>
        <end position="302"/>
    </location>
</feature>
<feature type="transmembrane region" description="Helical" evidence="7">
    <location>
        <begin position="308"/>
        <end position="328"/>
    </location>
</feature>
<dbReference type="InterPro" id="IPR020846">
    <property type="entry name" value="MFS_dom"/>
</dbReference>
<dbReference type="PROSITE" id="PS50850">
    <property type="entry name" value="MFS"/>
    <property type="match status" value="1"/>
</dbReference>
<feature type="transmembrane region" description="Helical" evidence="7">
    <location>
        <begin position="367"/>
        <end position="391"/>
    </location>
</feature>
<comment type="subcellular location">
    <subcellularLocation>
        <location evidence="1">Cell membrane</location>
        <topology evidence="1">Multi-pass membrane protein</topology>
    </subcellularLocation>
</comment>
<evidence type="ECO:0000256" key="7">
    <source>
        <dbReference type="SAM" id="Phobius"/>
    </source>
</evidence>
<evidence type="ECO:0000256" key="6">
    <source>
        <dbReference type="ARBA" id="ARBA00023136"/>
    </source>
</evidence>
<keyword evidence="4 7" id="KW-0812">Transmembrane</keyword>
<evidence type="ECO:0000256" key="4">
    <source>
        <dbReference type="ARBA" id="ARBA00022692"/>
    </source>
</evidence>
<evidence type="ECO:0000313" key="10">
    <source>
        <dbReference type="Proteomes" id="UP000702209"/>
    </source>
</evidence>
<feature type="transmembrane region" description="Helical" evidence="7">
    <location>
        <begin position="340"/>
        <end position="361"/>
    </location>
</feature>
<feature type="transmembrane region" description="Helical" evidence="7">
    <location>
        <begin position="149"/>
        <end position="170"/>
    </location>
</feature>
<feature type="transmembrane region" description="Helical" evidence="7">
    <location>
        <begin position="59"/>
        <end position="78"/>
    </location>
</feature>
<evidence type="ECO:0000256" key="2">
    <source>
        <dbReference type="ARBA" id="ARBA00022448"/>
    </source>
</evidence>
<dbReference type="RefSeq" id="WP_195128584.1">
    <property type="nucleotide sequence ID" value="NZ_JADLQX010000004.1"/>
</dbReference>
<protein>
    <submittedName>
        <fullName evidence="9">MFS transporter</fullName>
    </submittedName>
</protein>
<evidence type="ECO:0000256" key="1">
    <source>
        <dbReference type="ARBA" id="ARBA00004651"/>
    </source>
</evidence>
<dbReference type="SUPFAM" id="SSF103473">
    <property type="entry name" value="MFS general substrate transporter"/>
    <property type="match status" value="1"/>
</dbReference>
<dbReference type="Pfam" id="PF07690">
    <property type="entry name" value="MFS_1"/>
    <property type="match status" value="1"/>
</dbReference>
<dbReference type="PRINTS" id="PR01036">
    <property type="entry name" value="TCRTETB"/>
</dbReference>
<dbReference type="Gene3D" id="1.20.1720.10">
    <property type="entry name" value="Multidrug resistance protein D"/>
    <property type="match status" value="1"/>
</dbReference>
<feature type="transmembrane region" description="Helical" evidence="7">
    <location>
        <begin position="211"/>
        <end position="229"/>
    </location>
</feature>
<feature type="transmembrane region" description="Helical" evidence="7">
    <location>
        <begin position="123"/>
        <end position="142"/>
    </location>
</feature>
<comment type="caution">
    <text evidence="9">The sequence shown here is derived from an EMBL/GenBank/DDBJ whole genome shotgun (WGS) entry which is preliminary data.</text>
</comment>
<feature type="domain" description="Major facilitator superfamily (MFS) profile" evidence="8">
    <location>
        <begin position="24"/>
        <end position="464"/>
    </location>
</feature>
<reference evidence="9 10" key="1">
    <citation type="submission" date="2020-10" db="EMBL/GenBank/DDBJ databases">
        <title>Identification of Nocardia species via Next-generation sequencing and recognition of intraspecies genetic diversity.</title>
        <authorList>
            <person name="Li P."/>
            <person name="Li P."/>
            <person name="Lu B."/>
        </authorList>
    </citation>
    <scope>NUCLEOTIDE SEQUENCE [LARGE SCALE GENOMIC DNA]</scope>
    <source>
        <strain evidence="9 10">BJ06-0157</strain>
    </source>
</reference>
<sequence length="474" mass="47549">MHAHPDAQHAPYSTAPPDPRRWRALAVLAVAQFMLILDITVVTVALPDIGRDLDLSRSATTWVVTAYTLLFGGLMIFGGRAADLCGARGMVMTGLAVFTGSSLLAGLAVNAPMLVTGRVGQGIGAALLSPAAMSIVTTTFHGAERNKALGVWGALGGTGAAIGVLVGGLLTAGPGWSWIFFVNVPVGVLLLAAIVKLVPAGTAEPERGIDVLGAILATAATGSGIYGLINAGDDGWGDPLTLLPLAAAAVLYVAFVVYERKVSAPLLDPRLLTRRPVAAGAVLMLVATGLLITGFFLGSFYLQQAQGNSALVTGLLFVPVALGTILGAHNAGHFIGRFGYRPVGVVGLTIAGAGAVVPALWSGTTALIIGLTVAAAGQGAVIVTATTTALANVDPAHAGVASGLVNTFHEIGSALGVALISTIAATSLRSLGVETSGFTNAFTFSAVTALVVALAAAVFVPAGKPPAGLRVSAH</sequence>
<keyword evidence="6 7" id="KW-0472">Membrane</keyword>
<accession>A0ABS0CR30</accession>
<gene>
    <name evidence="9" type="ORF">IU459_06575</name>
</gene>
<feature type="transmembrane region" description="Helical" evidence="7">
    <location>
        <begin position="403"/>
        <end position="425"/>
    </location>
</feature>
<keyword evidence="2" id="KW-0813">Transport</keyword>
<feature type="transmembrane region" description="Helical" evidence="7">
    <location>
        <begin position="25"/>
        <end position="47"/>
    </location>
</feature>
<dbReference type="InterPro" id="IPR011701">
    <property type="entry name" value="MFS"/>
</dbReference>
<evidence type="ECO:0000313" key="9">
    <source>
        <dbReference type="EMBL" id="MBF6297208.1"/>
    </source>
</evidence>
<keyword evidence="10" id="KW-1185">Reference proteome</keyword>
<dbReference type="PANTHER" id="PTHR42718">
    <property type="entry name" value="MAJOR FACILITATOR SUPERFAMILY MULTIDRUG TRANSPORTER MFSC"/>
    <property type="match status" value="1"/>
</dbReference>
<dbReference type="Gene3D" id="1.20.1250.20">
    <property type="entry name" value="MFS general substrate transporter like domains"/>
    <property type="match status" value="1"/>
</dbReference>
<keyword evidence="5 7" id="KW-1133">Transmembrane helix</keyword>
<dbReference type="PANTHER" id="PTHR42718:SF46">
    <property type="entry name" value="BLR6921 PROTEIN"/>
    <property type="match status" value="1"/>
</dbReference>
<dbReference type="InterPro" id="IPR036259">
    <property type="entry name" value="MFS_trans_sf"/>
</dbReference>
<feature type="transmembrane region" description="Helical" evidence="7">
    <location>
        <begin position="437"/>
        <end position="460"/>
    </location>
</feature>
<feature type="transmembrane region" description="Helical" evidence="7">
    <location>
        <begin position="241"/>
        <end position="258"/>
    </location>
</feature>
<keyword evidence="3" id="KW-1003">Cell membrane</keyword>
<dbReference type="Proteomes" id="UP000702209">
    <property type="component" value="Unassembled WGS sequence"/>
</dbReference>
<proteinExistence type="predicted"/>
<organism evidence="9 10">
    <name type="scientific">Nocardia amamiensis</name>
    <dbReference type="NCBI Taxonomy" id="404578"/>
    <lineage>
        <taxon>Bacteria</taxon>
        <taxon>Bacillati</taxon>
        <taxon>Actinomycetota</taxon>
        <taxon>Actinomycetes</taxon>
        <taxon>Mycobacteriales</taxon>
        <taxon>Nocardiaceae</taxon>
        <taxon>Nocardia</taxon>
    </lineage>
</organism>
<feature type="transmembrane region" description="Helical" evidence="7">
    <location>
        <begin position="176"/>
        <end position="199"/>
    </location>
</feature>